<organism evidence="9 10">
    <name type="scientific">Lucilia cuprina</name>
    <name type="common">Green bottle fly</name>
    <name type="synonym">Australian sheep blowfly</name>
    <dbReference type="NCBI Taxonomy" id="7375"/>
    <lineage>
        <taxon>Eukaryota</taxon>
        <taxon>Metazoa</taxon>
        <taxon>Ecdysozoa</taxon>
        <taxon>Arthropoda</taxon>
        <taxon>Hexapoda</taxon>
        <taxon>Insecta</taxon>
        <taxon>Pterygota</taxon>
        <taxon>Neoptera</taxon>
        <taxon>Endopterygota</taxon>
        <taxon>Diptera</taxon>
        <taxon>Brachycera</taxon>
        <taxon>Muscomorpha</taxon>
        <taxon>Oestroidea</taxon>
        <taxon>Calliphoridae</taxon>
        <taxon>Luciliinae</taxon>
        <taxon>Lucilia</taxon>
    </lineage>
</organism>
<keyword evidence="4" id="KW-0479">Metal-binding</keyword>
<protein>
    <submittedName>
        <fullName evidence="9">Uncharacterized protein</fullName>
    </submittedName>
</protein>
<feature type="transmembrane region" description="Helical" evidence="8">
    <location>
        <begin position="42"/>
        <end position="65"/>
    </location>
</feature>
<accession>A0A0L0BZK3</accession>
<dbReference type="STRING" id="7375.A0A0L0BZK3"/>
<evidence type="ECO:0000256" key="8">
    <source>
        <dbReference type="SAM" id="Phobius"/>
    </source>
</evidence>
<dbReference type="Gene3D" id="1.20.1300.10">
    <property type="entry name" value="Fumarate reductase/succinate dehydrogenase, transmembrane subunit"/>
    <property type="match status" value="1"/>
</dbReference>
<keyword evidence="2" id="KW-0349">Heme</keyword>
<keyword evidence="7 8" id="KW-0472">Membrane</keyword>
<feature type="transmembrane region" description="Helical" evidence="8">
    <location>
        <begin position="85"/>
        <end position="109"/>
    </location>
</feature>
<dbReference type="Pfam" id="PF01127">
    <property type="entry name" value="Sdh_cyt"/>
    <property type="match status" value="1"/>
</dbReference>
<dbReference type="GO" id="GO:0006099">
    <property type="term" value="P:tricarboxylic acid cycle"/>
    <property type="evidence" value="ECO:0007669"/>
    <property type="project" value="InterPro"/>
</dbReference>
<dbReference type="OrthoDB" id="588261at2759"/>
<dbReference type="GO" id="GO:0046872">
    <property type="term" value="F:metal ion binding"/>
    <property type="evidence" value="ECO:0007669"/>
    <property type="project" value="UniProtKB-KW"/>
</dbReference>
<comment type="subcellular location">
    <subcellularLocation>
        <location evidence="1">Membrane</location>
    </subcellularLocation>
</comment>
<keyword evidence="6" id="KW-0408">Iron</keyword>
<dbReference type="PANTHER" id="PTHR10978">
    <property type="entry name" value="SUCCINATE DEHYDROGENASE CYTOCHROME B560 SUBUNIT"/>
    <property type="match status" value="1"/>
</dbReference>
<dbReference type="Proteomes" id="UP000037069">
    <property type="component" value="Unassembled WGS sequence"/>
</dbReference>
<evidence type="ECO:0000256" key="4">
    <source>
        <dbReference type="ARBA" id="ARBA00022723"/>
    </source>
</evidence>
<dbReference type="InterPro" id="IPR014314">
    <property type="entry name" value="Succ_DH_cytb556"/>
</dbReference>
<evidence type="ECO:0000256" key="7">
    <source>
        <dbReference type="ARBA" id="ARBA00023136"/>
    </source>
</evidence>
<dbReference type="SUPFAM" id="SSF81343">
    <property type="entry name" value="Fumarate reductase respiratory complex transmembrane subunits"/>
    <property type="match status" value="1"/>
</dbReference>
<sequence>MKITPAPPIILKTYINKNEDLGRSLSPHLSIYKPQITSIMSITLRMTGLTLGVIAWIVGLTALITDHNVDYLVSELKKLELDDCYWTSARIVVTFPFAFHFVAGVRHLLFDTSKFLEKPQFYATGYAAIIVAILLSVCLGRIVDIREKLNEIKKEEIKEK</sequence>
<gene>
    <name evidence="9" type="ORF">FF38_13549</name>
</gene>
<dbReference type="NCBIfam" id="TIGR02970">
    <property type="entry name" value="succ_dehyd_cytB"/>
    <property type="match status" value="1"/>
</dbReference>
<proteinExistence type="predicted"/>
<dbReference type="PANTHER" id="PTHR10978:SF5">
    <property type="entry name" value="SUCCINATE DEHYDROGENASE CYTOCHROME B560 SUBUNIT, MITOCHONDRIAL"/>
    <property type="match status" value="1"/>
</dbReference>
<evidence type="ECO:0000256" key="6">
    <source>
        <dbReference type="ARBA" id="ARBA00023004"/>
    </source>
</evidence>
<dbReference type="InterPro" id="IPR000701">
    <property type="entry name" value="SuccDH_FuR_B_TM-su"/>
</dbReference>
<evidence type="ECO:0000256" key="5">
    <source>
        <dbReference type="ARBA" id="ARBA00022989"/>
    </source>
</evidence>
<evidence type="ECO:0000313" key="9">
    <source>
        <dbReference type="EMBL" id="KNC24669.1"/>
    </source>
</evidence>
<evidence type="ECO:0000313" key="10">
    <source>
        <dbReference type="Proteomes" id="UP000037069"/>
    </source>
</evidence>
<dbReference type="CDD" id="cd03499">
    <property type="entry name" value="SQR_TypeC_SdhC"/>
    <property type="match status" value="1"/>
</dbReference>
<keyword evidence="10" id="KW-1185">Reference proteome</keyword>
<dbReference type="GO" id="GO:0009055">
    <property type="term" value="F:electron transfer activity"/>
    <property type="evidence" value="ECO:0007669"/>
    <property type="project" value="InterPro"/>
</dbReference>
<dbReference type="GO" id="GO:0006121">
    <property type="term" value="P:mitochondrial electron transport, succinate to ubiquinone"/>
    <property type="evidence" value="ECO:0007669"/>
    <property type="project" value="TreeGrafter"/>
</dbReference>
<dbReference type="OMA" id="IFPLMYH"/>
<evidence type="ECO:0000256" key="2">
    <source>
        <dbReference type="ARBA" id="ARBA00022617"/>
    </source>
</evidence>
<dbReference type="GO" id="GO:0016020">
    <property type="term" value="C:membrane"/>
    <property type="evidence" value="ECO:0007669"/>
    <property type="project" value="UniProtKB-SubCell"/>
</dbReference>
<dbReference type="EMBL" id="JRES01001197">
    <property type="protein sequence ID" value="KNC24669.1"/>
    <property type="molecule type" value="Genomic_DNA"/>
</dbReference>
<comment type="caution">
    <text evidence="9">The sequence shown here is derived from an EMBL/GenBank/DDBJ whole genome shotgun (WGS) entry which is preliminary data.</text>
</comment>
<reference evidence="9 10" key="1">
    <citation type="journal article" date="2015" name="Nat. Commun.">
        <title>Lucilia cuprina genome unlocks parasitic fly biology to underpin future interventions.</title>
        <authorList>
            <person name="Anstead C.A."/>
            <person name="Korhonen P.K."/>
            <person name="Young N.D."/>
            <person name="Hall R.S."/>
            <person name="Jex A.R."/>
            <person name="Murali S.C."/>
            <person name="Hughes D.S."/>
            <person name="Lee S.F."/>
            <person name="Perry T."/>
            <person name="Stroehlein A.J."/>
            <person name="Ansell B.R."/>
            <person name="Breugelmans B."/>
            <person name="Hofmann A."/>
            <person name="Qu J."/>
            <person name="Dugan S."/>
            <person name="Lee S.L."/>
            <person name="Chao H."/>
            <person name="Dinh H."/>
            <person name="Han Y."/>
            <person name="Doddapaneni H.V."/>
            <person name="Worley K.C."/>
            <person name="Muzny D.M."/>
            <person name="Ioannidis P."/>
            <person name="Waterhouse R.M."/>
            <person name="Zdobnov E.M."/>
            <person name="James P.J."/>
            <person name="Bagnall N.H."/>
            <person name="Kotze A.C."/>
            <person name="Gibbs R.A."/>
            <person name="Richards S."/>
            <person name="Batterham P."/>
            <person name="Gasser R.B."/>
        </authorList>
    </citation>
    <scope>NUCLEOTIDE SEQUENCE [LARGE SCALE GENOMIC DNA]</scope>
    <source>
        <strain evidence="9 10">LS</strain>
        <tissue evidence="9">Full body</tissue>
    </source>
</reference>
<dbReference type="AlphaFoldDB" id="A0A0L0BZK3"/>
<name>A0A0L0BZK3_LUCCU</name>
<feature type="transmembrane region" description="Helical" evidence="8">
    <location>
        <begin position="121"/>
        <end position="143"/>
    </location>
</feature>
<dbReference type="InterPro" id="IPR034804">
    <property type="entry name" value="SQR/QFR_C/D"/>
</dbReference>
<dbReference type="GO" id="GO:0005739">
    <property type="term" value="C:mitochondrion"/>
    <property type="evidence" value="ECO:0007669"/>
    <property type="project" value="GOC"/>
</dbReference>
<evidence type="ECO:0000256" key="1">
    <source>
        <dbReference type="ARBA" id="ARBA00004370"/>
    </source>
</evidence>
<keyword evidence="3 8" id="KW-0812">Transmembrane</keyword>
<keyword evidence="5 8" id="KW-1133">Transmembrane helix</keyword>
<evidence type="ECO:0000256" key="3">
    <source>
        <dbReference type="ARBA" id="ARBA00022692"/>
    </source>
</evidence>